<accession>A0A8B8NNK3</accession>
<reference evidence="2" key="1">
    <citation type="submission" date="2025-08" db="UniProtKB">
        <authorList>
            <consortium name="RefSeq"/>
        </authorList>
    </citation>
    <scope>IDENTIFICATION</scope>
    <source>
        <tissue evidence="2">Leaf</tissue>
    </source>
</reference>
<sequence length="379" mass="42792">MQRSSMRRLCPNIDREDALETVLEVPIPEEMFASMGSDVALRMQNMLTWMKAQTSDKWSSPVIAARINELRFLLYLVGSPLIPLQVQLDHSVNRPIRDSSIEASTAKYIVQQYIAATGGQAAVNAVHSMCVTGQVKICASEFHQGDESVEARSTQEIGGFVLWQKNPDLWSLELIVSGCKVSCGSNGKLSWRHSSNQQAPVSKGPPRPLRRFLQGLDPRSTANLFLDGMCIGEKIINDEDCFILKLETSPALREAQSGPNFDIIHHTIWGYFSQRSGLLIQFEDSRLLRMKTADGEDADVFWETSTESVMEEYRYVDGINIAHRGKTSLTVFRYGEQSSNHKREIEETWKIEDVDFNVWGLSAEDFMPPADIKQDQLVW</sequence>
<dbReference type="Pfam" id="PF04788">
    <property type="entry name" value="DUF620"/>
    <property type="match status" value="1"/>
</dbReference>
<evidence type="ECO:0000313" key="2">
    <source>
        <dbReference type="RefSeq" id="XP_030524087.2"/>
    </source>
</evidence>
<evidence type="ECO:0000313" key="1">
    <source>
        <dbReference type="Proteomes" id="UP000827889"/>
    </source>
</evidence>
<dbReference type="GeneID" id="115736501"/>
<dbReference type="PANTHER" id="PTHR31300">
    <property type="entry name" value="LIPASE"/>
    <property type="match status" value="1"/>
</dbReference>
<dbReference type="InterPro" id="IPR006873">
    <property type="entry name" value="DUF620"/>
</dbReference>
<dbReference type="RefSeq" id="XP_030524087.2">
    <property type="nucleotide sequence ID" value="XM_030668227.2"/>
</dbReference>
<protein>
    <submittedName>
        <fullName evidence="2">Uncharacterized protein LOC115736501</fullName>
    </submittedName>
</protein>
<gene>
    <name evidence="2" type="primary">LOC115736501</name>
</gene>
<dbReference type="AlphaFoldDB" id="A0A8B8NNK3"/>
<dbReference type="PANTHER" id="PTHR31300:SF9">
    <property type="entry name" value="SPINDLE ASSEMBLY ABNORMAL PROTEIN (DUF620)"/>
    <property type="match status" value="1"/>
</dbReference>
<organism evidence="1 2">
    <name type="scientific">Rhodamnia argentea</name>
    <dbReference type="NCBI Taxonomy" id="178133"/>
    <lineage>
        <taxon>Eukaryota</taxon>
        <taxon>Viridiplantae</taxon>
        <taxon>Streptophyta</taxon>
        <taxon>Embryophyta</taxon>
        <taxon>Tracheophyta</taxon>
        <taxon>Spermatophyta</taxon>
        <taxon>Magnoliopsida</taxon>
        <taxon>eudicotyledons</taxon>
        <taxon>Gunneridae</taxon>
        <taxon>Pentapetalae</taxon>
        <taxon>rosids</taxon>
        <taxon>malvids</taxon>
        <taxon>Myrtales</taxon>
        <taxon>Myrtaceae</taxon>
        <taxon>Myrtoideae</taxon>
        <taxon>Myrteae</taxon>
        <taxon>Australasian group</taxon>
        <taxon>Rhodamnia</taxon>
    </lineage>
</organism>
<name>A0A8B8NNK3_9MYRT</name>
<dbReference type="Proteomes" id="UP000827889">
    <property type="component" value="Chromosome 11"/>
</dbReference>
<keyword evidence="1" id="KW-1185">Reference proteome</keyword>
<dbReference type="KEGG" id="rarg:115736501"/>
<proteinExistence type="predicted"/>